<dbReference type="GO" id="GO:0000976">
    <property type="term" value="F:transcription cis-regulatory region binding"/>
    <property type="evidence" value="ECO:0007669"/>
    <property type="project" value="TreeGrafter"/>
</dbReference>
<dbReference type="CDD" id="cd00067">
    <property type="entry name" value="GAL4"/>
    <property type="match status" value="1"/>
</dbReference>
<evidence type="ECO:0000256" key="6">
    <source>
        <dbReference type="ARBA" id="ARBA00023163"/>
    </source>
</evidence>
<dbReference type="FunFam" id="4.10.240.10:FF:000003">
    <property type="entry name" value="C6 transcription factor (Leu3)"/>
    <property type="match status" value="1"/>
</dbReference>
<proteinExistence type="predicted"/>
<dbReference type="PANTHER" id="PTHR31845">
    <property type="entry name" value="FINGER DOMAIN PROTEIN, PUTATIVE-RELATED"/>
    <property type="match status" value="1"/>
</dbReference>
<gene>
    <name evidence="10" type="ORF">E0L32_003753</name>
</gene>
<feature type="compositionally biased region" description="Acidic residues" evidence="8">
    <location>
        <begin position="112"/>
        <end position="127"/>
    </location>
</feature>
<evidence type="ECO:0000313" key="10">
    <source>
        <dbReference type="EMBL" id="TPX16459.1"/>
    </source>
</evidence>
<accession>A0A507BGK5</accession>
<dbReference type="Pfam" id="PF00172">
    <property type="entry name" value="Zn_clus"/>
    <property type="match status" value="1"/>
</dbReference>
<keyword evidence="3" id="KW-0862">Zinc</keyword>
<dbReference type="EMBL" id="SKBQ01000017">
    <property type="protein sequence ID" value="TPX16459.1"/>
    <property type="molecule type" value="Genomic_DNA"/>
</dbReference>
<dbReference type="InterPro" id="IPR051089">
    <property type="entry name" value="prtT"/>
</dbReference>
<evidence type="ECO:0000256" key="4">
    <source>
        <dbReference type="ARBA" id="ARBA00023015"/>
    </source>
</evidence>
<feature type="compositionally biased region" description="Polar residues" evidence="8">
    <location>
        <begin position="13"/>
        <end position="27"/>
    </location>
</feature>
<dbReference type="InterPro" id="IPR001138">
    <property type="entry name" value="Zn2Cys6_DnaBD"/>
</dbReference>
<evidence type="ECO:0000256" key="5">
    <source>
        <dbReference type="ARBA" id="ARBA00023125"/>
    </source>
</evidence>
<evidence type="ECO:0000256" key="2">
    <source>
        <dbReference type="ARBA" id="ARBA00022723"/>
    </source>
</evidence>
<evidence type="ECO:0000256" key="7">
    <source>
        <dbReference type="ARBA" id="ARBA00023242"/>
    </source>
</evidence>
<dbReference type="GO" id="GO:0000981">
    <property type="term" value="F:DNA-binding transcription factor activity, RNA polymerase II-specific"/>
    <property type="evidence" value="ECO:0007669"/>
    <property type="project" value="InterPro"/>
</dbReference>
<feature type="region of interest" description="Disordered" evidence="8">
    <location>
        <begin position="1"/>
        <end position="208"/>
    </location>
</feature>
<dbReference type="SUPFAM" id="SSF57701">
    <property type="entry name" value="Zn2/Cys6 DNA-binding domain"/>
    <property type="match status" value="1"/>
</dbReference>
<feature type="domain" description="Zn(2)-C6 fungal-type" evidence="9">
    <location>
        <begin position="160"/>
        <end position="194"/>
    </location>
</feature>
<dbReference type="GeneID" id="41971200"/>
<keyword evidence="2" id="KW-0479">Metal-binding</keyword>
<dbReference type="STRING" id="1093900.A0A507BGK5"/>
<feature type="compositionally biased region" description="Low complexity" evidence="8">
    <location>
        <begin position="46"/>
        <end position="65"/>
    </location>
</feature>
<dbReference type="RefSeq" id="XP_030998170.1">
    <property type="nucleotide sequence ID" value="XM_031138088.1"/>
</dbReference>
<dbReference type="GO" id="GO:0008270">
    <property type="term" value="F:zinc ion binding"/>
    <property type="evidence" value="ECO:0007669"/>
    <property type="project" value="InterPro"/>
</dbReference>
<feature type="compositionally biased region" description="Gly residues" evidence="8">
    <location>
        <begin position="235"/>
        <end position="260"/>
    </location>
</feature>
<dbReference type="Gene3D" id="4.10.240.10">
    <property type="entry name" value="Zn(2)-C6 fungal-type DNA-binding domain"/>
    <property type="match status" value="1"/>
</dbReference>
<protein>
    <recommendedName>
        <fullName evidence="9">Zn(2)-C6 fungal-type domain-containing protein</fullName>
    </recommendedName>
</protein>
<dbReference type="InParanoid" id="A0A507BGK5"/>
<feature type="region of interest" description="Disordered" evidence="8">
    <location>
        <begin position="836"/>
        <end position="855"/>
    </location>
</feature>
<evidence type="ECO:0000256" key="1">
    <source>
        <dbReference type="ARBA" id="ARBA00004123"/>
    </source>
</evidence>
<comment type="caution">
    <text evidence="10">The sequence shown here is derived from an EMBL/GenBank/DDBJ whole genome shotgun (WGS) entry which is preliminary data.</text>
</comment>
<dbReference type="GO" id="GO:0005634">
    <property type="term" value="C:nucleus"/>
    <property type="evidence" value="ECO:0007669"/>
    <property type="project" value="UniProtKB-SubCell"/>
</dbReference>
<dbReference type="InterPro" id="IPR036864">
    <property type="entry name" value="Zn2-C6_fun-type_DNA-bd_sf"/>
</dbReference>
<organism evidence="10 11">
    <name type="scientific">Thyridium curvatum</name>
    <dbReference type="NCBI Taxonomy" id="1093900"/>
    <lineage>
        <taxon>Eukaryota</taxon>
        <taxon>Fungi</taxon>
        <taxon>Dikarya</taxon>
        <taxon>Ascomycota</taxon>
        <taxon>Pezizomycotina</taxon>
        <taxon>Sordariomycetes</taxon>
        <taxon>Sordariomycetidae</taxon>
        <taxon>Thyridiales</taxon>
        <taxon>Thyridiaceae</taxon>
        <taxon>Thyridium</taxon>
    </lineage>
</organism>
<feature type="compositionally biased region" description="Polar residues" evidence="8">
    <location>
        <begin position="846"/>
        <end position="855"/>
    </location>
</feature>
<dbReference type="PANTHER" id="PTHR31845:SF39">
    <property type="entry name" value="TRANSCRIPTION FACTOR PBCR-RELATED"/>
    <property type="match status" value="1"/>
</dbReference>
<keyword evidence="5" id="KW-0238">DNA-binding</keyword>
<keyword evidence="11" id="KW-1185">Reference proteome</keyword>
<feature type="compositionally biased region" description="Polar residues" evidence="8">
    <location>
        <begin position="66"/>
        <end position="82"/>
    </location>
</feature>
<evidence type="ECO:0000259" key="9">
    <source>
        <dbReference type="PROSITE" id="PS50048"/>
    </source>
</evidence>
<evidence type="ECO:0000256" key="3">
    <source>
        <dbReference type="ARBA" id="ARBA00022833"/>
    </source>
</evidence>
<evidence type="ECO:0000256" key="8">
    <source>
        <dbReference type="SAM" id="MobiDB-lite"/>
    </source>
</evidence>
<keyword evidence="7" id="KW-0539">Nucleus</keyword>
<dbReference type="SMART" id="SM00066">
    <property type="entry name" value="GAL4"/>
    <property type="match status" value="1"/>
</dbReference>
<dbReference type="AlphaFoldDB" id="A0A507BGK5"/>
<feature type="region of interest" description="Disordered" evidence="8">
    <location>
        <begin position="223"/>
        <end position="362"/>
    </location>
</feature>
<comment type="subcellular location">
    <subcellularLocation>
        <location evidence="1">Nucleus</location>
    </subcellularLocation>
</comment>
<dbReference type="PROSITE" id="PS00463">
    <property type="entry name" value="ZN2_CY6_FUNGAL_1"/>
    <property type="match status" value="1"/>
</dbReference>
<dbReference type="PROSITE" id="PS50048">
    <property type="entry name" value="ZN2_CY6_FUNGAL_2"/>
    <property type="match status" value="1"/>
</dbReference>
<dbReference type="GO" id="GO:0001216">
    <property type="term" value="F:DNA-binding transcription activator activity"/>
    <property type="evidence" value="ECO:0007669"/>
    <property type="project" value="UniProtKB-ARBA"/>
</dbReference>
<keyword evidence="6" id="KW-0804">Transcription</keyword>
<evidence type="ECO:0000313" key="11">
    <source>
        <dbReference type="Proteomes" id="UP000319257"/>
    </source>
</evidence>
<reference evidence="10 11" key="1">
    <citation type="submission" date="2019-06" db="EMBL/GenBank/DDBJ databases">
        <title>Draft genome sequence of the filamentous fungus Phialemoniopsis curvata isolated from diesel fuel.</title>
        <authorList>
            <person name="Varaljay V.A."/>
            <person name="Lyon W.J."/>
            <person name="Crouch A.L."/>
            <person name="Drake C.E."/>
            <person name="Hollomon J.M."/>
            <person name="Nadeau L.J."/>
            <person name="Nunn H.S."/>
            <person name="Stevenson B.S."/>
            <person name="Bojanowski C.L."/>
            <person name="Crookes-Goodson W.J."/>
        </authorList>
    </citation>
    <scope>NUCLEOTIDE SEQUENCE [LARGE SCALE GENOMIC DNA]</scope>
    <source>
        <strain evidence="10 11">D216</strain>
    </source>
</reference>
<feature type="compositionally biased region" description="Basic and acidic residues" evidence="8">
    <location>
        <begin position="338"/>
        <end position="350"/>
    </location>
</feature>
<sequence length="1019" mass="108837">MDSSSLDPRLRTASDSSYRAPNSNLNNIHGADNSAAGRSFAAPSQASAEPHSATTAAASSSAVPSRNITSTTTRSPQSLSTPTGPPSHPSVSVADTPATNPSPRSGAAPNHDDDDDDEDEDDNEEEEDRSHDHGVHDSPSQAAVSALLPAGAGDPKKPRACEACRGLKVRCDPDPANPDGPCKRCAKAGRSCVVTQPTRKRQKKTDSRVAELEKKIDALTQSLQASRGAAAATVGGAGGGGGGVGGGLSSSLSLGGGGLRGASAGDDGHDAAGRLMPARTWSTPPSREHAPPPPPLPQSTKTHRRASPYGSISDRSATFPPPPPPPMVMAGQKRKHVESRDSQGPEDVKDVPPSVTSGVGSLGHEYTDIVDRGIISMEKAVELFYRYTEKMSPHLPAVIFPEGTTAAEIRKSKPTLFHAIMAAASSELPNVQRAIVKELQQIFADKIVVAGEKSLELVQALQVAVIWYWPPEHFEELKFYQFVHMAAIMSIDIGLGRKKSGRHPRHVPYAWRDHPFKKHPPPDPCSIEARRAWLACYYLTTNTSMALHRPNLLRWSPFMAESLEVLKTSPEAVPSDKYLAHLVWSHKLSEDIGYEFQMDDPSAVISLADRRTQYALKGFEHELEKFWSSLSKQDIQPSLRLGIHVVSLYMHEIVMQAEDDPRGEELPRPPYSSESMQGYICIGALTPAHINALSECLTAIHGVFDTFLSLDVAVVRCMPVFNFVRIAYATVVLIKMYFAVTAPDSELGSIISREDMDVERHLERLLDKFRATAAEDRSRPAAKFLVVLVMIRSWFQKQGGAAAAVEGRPVGASSAAHQKDGATASTTTTMIGAPPHLQQQQQQQQRGSFPSSANTPLHLLSEIATNDGAAATATPSGNSLAAAANATSMAAPLPPWLSNIQTPQPFTYDGTSNTAAALSARGDQPRGSGGAGTAAAAAAAGGAGGSFGSLAQQQQQMNMPWLGLGTDFDYSNLGDGFAQAMDMTLAEMNDSGFNLQEDGIRLVMNEPWFSGGMFFNGPS</sequence>
<dbReference type="CDD" id="cd12148">
    <property type="entry name" value="fungal_TF_MHR"/>
    <property type="match status" value="1"/>
</dbReference>
<feature type="compositionally biased region" description="Low complexity" evidence="8">
    <location>
        <begin position="225"/>
        <end position="234"/>
    </location>
</feature>
<name>A0A507BGK5_9PEZI</name>
<dbReference type="Proteomes" id="UP000319257">
    <property type="component" value="Unassembled WGS sequence"/>
</dbReference>
<keyword evidence="4" id="KW-0805">Transcription regulation</keyword>
<dbReference type="OrthoDB" id="8062037at2759"/>